<dbReference type="InterPro" id="IPR050681">
    <property type="entry name" value="CDF/SLC30A"/>
</dbReference>
<dbReference type="EMBL" id="CP008941">
    <property type="protein sequence ID" value="AIK96995.1"/>
    <property type="molecule type" value="Genomic_DNA"/>
</dbReference>
<evidence type="ECO:0000256" key="2">
    <source>
        <dbReference type="ARBA" id="ARBA00008873"/>
    </source>
</evidence>
<evidence type="ECO:0000313" key="12">
    <source>
        <dbReference type="EMBL" id="AIK96995.1"/>
    </source>
</evidence>
<evidence type="ECO:0000256" key="7">
    <source>
        <dbReference type="ARBA" id="ARBA00023065"/>
    </source>
</evidence>
<dbReference type="Pfam" id="PF16916">
    <property type="entry name" value="ZT_dimer"/>
    <property type="match status" value="1"/>
</dbReference>
<keyword evidence="5" id="KW-0862">Zinc</keyword>
<feature type="domain" description="Cation efflux protein transmembrane" evidence="10">
    <location>
        <begin position="22"/>
        <end position="209"/>
    </location>
</feature>
<keyword evidence="6 9" id="KW-1133">Transmembrane helix</keyword>
<dbReference type="SUPFAM" id="SSF161111">
    <property type="entry name" value="Cation efflux protein transmembrane domain-like"/>
    <property type="match status" value="1"/>
</dbReference>
<dbReference type="InterPro" id="IPR036837">
    <property type="entry name" value="Cation_efflux_CTD_sf"/>
</dbReference>
<protein>
    <recommendedName>
        <fullName evidence="14">Cobalt transporter</fullName>
    </recommendedName>
</protein>
<dbReference type="PANTHER" id="PTHR11562">
    <property type="entry name" value="CATION EFFLUX PROTEIN/ ZINC TRANSPORTER"/>
    <property type="match status" value="1"/>
</dbReference>
<evidence type="ECO:0000256" key="4">
    <source>
        <dbReference type="ARBA" id="ARBA00022692"/>
    </source>
</evidence>
<feature type="transmembrane region" description="Helical" evidence="9">
    <location>
        <begin position="81"/>
        <end position="105"/>
    </location>
</feature>
<proteinExistence type="inferred from homology"/>
<dbReference type="OrthoDB" id="9809646at2"/>
<feature type="transmembrane region" description="Helical" evidence="9">
    <location>
        <begin position="181"/>
        <end position="202"/>
    </location>
</feature>
<reference evidence="12 13" key="1">
    <citation type="submission" date="2014-07" db="EMBL/GenBank/DDBJ databases">
        <title>Comparative genomic insights into amoeba endosymbionts belonging to the families of Holosporaceae and Candidatus Midichloriaceae within Rickettsiales.</title>
        <authorList>
            <person name="Wang Z."/>
            <person name="Wu M."/>
        </authorList>
    </citation>
    <scope>NUCLEOTIDE SEQUENCE [LARGE SCALE GENOMIC DNA]</scope>
    <source>
        <strain evidence="12">PRA3</strain>
    </source>
</reference>
<accession>A0A077B222</accession>
<dbReference type="Gene3D" id="1.20.1510.10">
    <property type="entry name" value="Cation efflux protein transmembrane domain"/>
    <property type="match status" value="1"/>
</dbReference>
<dbReference type="Proteomes" id="UP000028926">
    <property type="component" value="Chromosome"/>
</dbReference>
<dbReference type="InterPro" id="IPR027469">
    <property type="entry name" value="Cation_efflux_TMD_sf"/>
</dbReference>
<evidence type="ECO:0000256" key="3">
    <source>
        <dbReference type="ARBA" id="ARBA00022448"/>
    </source>
</evidence>
<dbReference type="SUPFAM" id="SSF160240">
    <property type="entry name" value="Cation efflux protein cytoplasmic domain-like"/>
    <property type="match status" value="1"/>
</dbReference>
<dbReference type="HOGENOM" id="CLU_013430_0_0_5"/>
<evidence type="ECO:0000256" key="9">
    <source>
        <dbReference type="SAM" id="Phobius"/>
    </source>
</evidence>
<evidence type="ECO:0000256" key="5">
    <source>
        <dbReference type="ARBA" id="ARBA00022906"/>
    </source>
</evidence>
<dbReference type="STRING" id="91604.ID47_10025"/>
<evidence type="ECO:0000256" key="1">
    <source>
        <dbReference type="ARBA" id="ARBA00004141"/>
    </source>
</evidence>
<evidence type="ECO:0000256" key="8">
    <source>
        <dbReference type="ARBA" id="ARBA00023136"/>
    </source>
</evidence>
<dbReference type="PANTHER" id="PTHR11562:SF17">
    <property type="entry name" value="RE54080P-RELATED"/>
    <property type="match status" value="1"/>
</dbReference>
<dbReference type="GO" id="GO:0005886">
    <property type="term" value="C:plasma membrane"/>
    <property type="evidence" value="ECO:0007669"/>
    <property type="project" value="TreeGrafter"/>
</dbReference>
<dbReference type="AlphaFoldDB" id="A0A077B222"/>
<keyword evidence="5" id="KW-0864">Zinc transport</keyword>
<keyword evidence="7" id="KW-0406">Ion transport</keyword>
<dbReference type="eggNOG" id="COG1230">
    <property type="taxonomic scope" value="Bacteria"/>
</dbReference>
<dbReference type="Pfam" id="PF01545">
    <property type="entry name" value="Cation_efflux"/>
    <property type="match status" value="1"/>
</dbReference>
<dbReference type="InterPro" id="IPR058533">
    <property type="entry name" value="Cation_efflux_TM"/>
</dbReference>
<evidence type="ECO:0000313" key="13">
    <source>
        <dbReference type="Proteomes" id="UP000028926"/>
    </source>
</evidence>
<evidence type="ECO:0000259" key="11">
    <source>
        <dbReference type="Pfam" id="PF16916"/>
    </source>
</evidence>
<keyword evidence="13" id="KW-1185">Reference proteome</keyword>
<comment type="similarity">
    <text evidence="2">Belongs to the cation diffusion facilitator (CDF) transporter (TC 2.A.4) family. SLC30A subfamily.</text>
</comment>
<keyword evidence="3" id="KW-0813">Transport</keyword>
<feature type="transmembrane region" description="Helical" evidence="9">
    <location>
        <begin position="153"/>
        <end position="175"/>
    </location>
</feature>
<name>A0A077B222_9PROT</name>
<evidence type="ECO:0008006" key="14">
    <source>
        <dbReference type="Google" id="ProtNLM"/>
    </source>
</evidence>
<evidence type="ECO:0000259" key="10">
    <source>
        <dbReference type="Pfam" id="PF01545"/>
    </source>
</evidence>
<feature type="domain" description="Cation efflux protein cytoplasmic" evidence="11">
    <location>
        <begin position="215"/>
        <end position="287"/>
    </location>
</feature>
<comment type="subcellular location">
    <subcellularLocation>
        <location evidence="1">Membrane</location>
        <topology evidence="1">Multi-pass membrane protein</topology>
    </subcellularLocation>
</comment>
<gene>
    <name evidence="12" type="ORF">ID47_10025</name>
</gene>
<keyword evidence="4 9" id="KW-0812">Transmembrane</keyword>
<sequence>MSRHDYHVHPPALSYNKRFLMGVLLNIGFIAIEVFYGVKSNSMALIADAVHNVSDVLGLLVAWFGYLLAHKTAPSKFTFGFKNATIIAAFINAILLFIAVIGLAWEAVQRLQQQEAITSSTIITVATVGVFIKGLAAYLFFQGKDKDINIKGAFLHMILDAAISLGVVVAGFLMLWKSWTWIDPAISLMIAAVIFIGSWQLFKGSLDLMLLAVPANIDLKQLKKVLDHHPGLISYHDLHVWPLSTTEAALSAHLVVKQEYFQPMFSKSLEEKLQQDFDISHLTLQLEVEERAGKCATDCSHSAA</sequence>
<dbReference type="InterPro" id="IPR027470">
    <property type="entry name" value="Cation_efflux_CTD"/>
</dbReference>
<evidence type="ECO:0000256" key="6">
    <source>
        <dbReference type="ARBA" id="ARBA00022989"/>
    </source>
</evidence>
<feature type="transmembrane region" description="Helical" evidence="9">
    <location>
        <begin position="50"/>
        <end position="69"/>
    </location>
</feature>
<dbReference type="InterPro" id="IPR002524">
    <property type="entry name" value="Cation_efflux"/>
</dbReference>
<organism evidence="12 13">
    <name type="scientific">Candidatus Odyssella acanthamoebae</name>
    <dbReference type="NCBI Taxonomy" id="91604"/>
    <lineage>
        <taxon>Bacteria</taxon>
        <taxon>Pseudomonadati</taxon>
        <taxon>Pseudomonadota</taxon>
        <taxon>Alphaproteobacteria</taxon>
        <taxon>Holosporales</taxon>
        <taxon>Candidatus Paracaedibacteraceae</taxon>
        <taxon>Candidatus Odyssella</taxon>
    </lineage>
</organism>
<dbReference type="RefSeq" id="WP_038465923.1">
    <property type="nucleotide sequence ID" value="NZ_CP008941.1"/>
</dbReference>
<keyword evidence="8 9" id="KW-0472">Membrane</keyword>
<dbReference type="GO" id="GO:0005385">
    <property type="term" value="F:zinc ion transmembrane transporter activity"/>
    <property type="evidence" value="ECO:0007669"/>
    <property type="project" value="TreeGrafter"/>
</dbReference>
<dbReference type="KEGG" id="paca:ID47_10025"/>
<feature type="transmembrane region" description="Helical" evidence="9">
    <location>
        <begin position="20"/>
        <end position="38"/>
    </location>
</feature>
<dbReference type="NCBIfam" id="TIGR01297">
    <property type="entry name" value="CDF"/>
    <property type="match status" value="1"/>
</dbReference>
<feature type="transmembrane region" description="Helical" evidence="9">
    <location>
        <begin position="117"/>
        <end position="141"/>
    </location>
</feature>